<evidence type="ECO:0000313" key="5">
    <source>
        <dbReference type="EMBL" id="KAF0302375.1"/>
    </source>
</evidence>
<dbReference type="Pfam" id="PF13927">
    <property type="entry name" value="Ig_3"/>
    <property type="match status" value="2"/>
</dbReference>
<dbReference type="SMART" id="SM00408">
    <property type="entry name" value="IGc2"/>
    <property type="match status" value="4"/>
</dbReference>
<dbReference type="InterPro" id="IPR036179">
    <property type="entry name" value="Ig-like_dom_sf"/>
</dbReference>
<name>A0A6A4W7C5_AMPAM</name>
<feature type="domain" description="Ig-like" evidence="4">
    <location>
        <begin position="62"/>
        <end position="159"/>
    </location>
</feature>
<dbReference type="AlphaFoldDB" id="A0A6A4W7C5"/>
<dbReference type="Proteomes" id="UP000440578">
    <property type="component" value="Unassembled WGS sequence"/>
</dbReference>
<feature type="domain" description="Ig-like" evidence="4">
    <location>
        <begin position="167"/>
        <end position="250"/>
    </location>
</feature>
<evidence type="ECO:0000256" key="1">
    <source>
        <dbReference type="ARBA" id="ARBA00004167"/>
    </source>
</evidence>
<dbReference type="Gene3D" id="2.60.40.10">
    <property type="entry name" value="Immunoglobulins"/>
    <property type="match status" value="5"/>
</dbReference>
<dbReference type="PROSITE" id="PS50835">
    <property type="entry name" value="IG_LIKE"/>
    <property type="match status" value="4"/>
</dbReference>
<feature type="domain" description="Ig-like" evidence="4">
    <location>
        <begin position="365"/>
        <end position="452"/>
    </location>
</feature>
<dbReference type="SMART" id="SM00409">
    <property type="entry name" value="IG"/>
    <property type="match status" value="4"/>
</dbReference>
<organism evidence="5 6">
    <name type="scientific">Amphibalanus amphitrite</name>
    <name type="common">Striped barnacle</name>
    <name type="synonym">Balanus amphitrite</name>
    <dbReference type="NCBI Taxonomy" id="1232801"/>
    <lineage>
        <taxon>Eukaryota</taxon>
        <taxon>Metazoa</taxon>
        <taxon>Ecdysozoa</taxon>
        <taxon>Arthropoda</taxon>
        <taxon>Crustacea</taxon>
        <taxon>Multicrustacea</taxon>
        <taxon>Cirripedia</taxon>
        <taxon>Thoracica</taxon>
        <taxon>Thoracicalcarea</taxon>
        <taxon>Balanomorpha</taxon>
        <taxon>Balanoidea</taxon>
        <taxon>Balanidae</taxon>
        <taxon>Amphibalaninae</taxon>
        <taxon>Amphibalanus</taxon>
    </lineage>
</organism>
<dbReference type="Pfam" id="PF08205">
    <property type="entry name" value="C2-set_2"/>
    <property type="match status" value="2"/>
</dbReference>
<dbReference type="SUPFAM" id="SSF48726">
    <property type="entry name" value="Immunoglobulin"/>
    <property type="match status" value="5"/>
</dbReference>
<dbReference type="PANTHER" id="PTHR45889:SF8">
    <property type="entry name" value="IG-LIKE DOMAIN-CONTAINING PROTEIN"/>
    <property type="match status" value="1"/>
</dbReference>
<dbReference type="PANTHER" id="PTHR45889">
    <property type="entry name" value="IG-LIKE DOMAIN-CONTAINING PROTEIN"/>
    <property type="match status" value="1"/>
</dbReference>
<dbReference type="InterPro" id="IPR003599">
    <property type="entry name" value="Ig_sub"/>
</dbReference>
<sequence length="470" mass="50095">MLGDPGSGVHDLEITNVTLEDDGRFQCQVSPNRGQDAIRADAILTVLVKPTSVTASSTSRSPRLGLYEVGQGSQLTLRCDVTGARPAAQVQWQRNGVPVQLDQEDSFSGWGHPGRNDTTSVVTLRPTAADDGAGISCVAQHPAIAPEDRKFFNSTVQLSVLYPPGAPEISGYTEGEVVSIGQQKTLTCISRGGNPPAQLVWLKNGRPIGSKYRSLPGHTLAEHRLRADVSDLGAVYSCQASSHVQPEPLTASVRTMVNFGPDLVTIEGTREARGGDLVRLTCVTSSSSPAANITWVINDRTMENTSQETSVAGDGGWISSSNISTVVPIGMRQDMTVACYGLNPALGRTKVGSAKITVLHPPEPPTILGYESGSHLRAGERVSLSCVSQGGNPPATLTWYRGDTELASSTEVRDSVARSVVTFQVDHADNRRAYTCHSTNSAEGKQQTVSTTLNVFCECLLSELCERSHL</sequence>
<evidence type="ECO:0000259" key="4">
    <source>
        <dbReference type="PROSITE" id="PS50835"/>
    </source>
</evidence>
<dbReference type="OrthoDB" id="6347235at2759"/>
<feature type="domain" description="Ig-like" evidence="4">
    <location>
        <begin position="261"/>
        <end position="357"/>
    </location>
</feature>
<protein>
    <submittedName>
        <fullName evidence="5">Nephrin</fullName>
    </submittedName>
</protein>
<comment type="caution">
    <text evidence="5">The sequence shown here is derived from an EMBL/GenBank/DDBJ whole genome shotgun (WGS) entry which is preliminary data.</text>
</comment>
<dbReference type="InterPro" id="IPR013783">
    <property type="entry name" value="Ig-like_fold"/>
</dbReference>
<dbReference type="InterPro" id="IPR003598">
    <property type="entry name" value="Ig_sub2"/>
</dbReference>
<dbReference type="InterPro" id="IPR007110">
    <property type="entry name" value="Ig-like_dom"/>
</dbReference>
<dbReference type="EMBL" id="VIIS01001067">
    <property type="protein sequence ID" value="KAF0302375.1"/>
    <property type="molecule type" value="Genomic_DNA"/>
</dbReference>
<reference evidence="5 6" key="1">
    <citation type="submission" date="2019-07" db="EMBL/GenBank/DDBJ databases">
        <title>Draft genome assembly of a fouling barnacle, Amphibalanus amphitrite (Darwin, 1854): The first reference genome for Thecostraca.</title>
        <authorList>
            <person name="Kim W."/>
        </authorList>
    </citation>
    <scope>NUCLEOTIDE SEQUENCE [LARGE SCALE GENOMIC DNA]</scope>
    <source>
        <strain evidence="5">SNU_AA5</strain>
        <tissue evidence="5">Soma without cirri and trophi</tissue>
    </source>
</reference>
<accession>A0A6A4W7C5</accession>
<keyword evidence="3" id="KW-1015">Disulfide bond</keyword>
<evidence type="ECO:0000313" key="6">
    <source>
        <dbReference type="Proteomes" id="UP000440578"/>
    </source>
</evidence>
<proteinExistence type="predicted"/>
<evidence type="ECO:0000256" key="3">
    <source>
        <dbReference type="ARBA" id="ARBA00023157"/>
    </source>
</evidence>
<dbReference type="GO" id="GO:0016020">
    <property type="term" value="C:membrane"/>
    <property type="evidence" value="ECO:0007669"/>
    <property type="project" value="UniProtKB-SubCell"/>
</dbReference>
<keyword evidence="6" id="KW-1185">Reference proteome</keyword>
<gene>
    <name evidence="5" type="primary">Nphs1_12</name>
    <name evidence="5" type="ORF">FJT64_025510</name>
</gene>
<evidence type="ECO:0000256" key="2">
    <source>
        <dbReference type="ARBA" id="ARBA00023136"/>
    </source>
</evidence>
<keyword evidence="2" id="KW-0472">Membrane</keyword>
<dbReference type="InterPro" id="IPR013162">
    <property type="entry name" value="CD80_C2-set"/>
</dbReference>
<comment type="subcellular location">
    <subcellularLocation>
        <location evidence="1">Membrane</location>
        <topology evidence="1">Single-pass membrane protein</topology>
    </subcellularLocation>
</comment>